<evidence type="ECO:0000259" key="5">
    <source>
        <dbReference type="PROSITE" id="PS51464"/>
    </source>
</evidence>
<sequence length="282" mass="31794">MDSQSFQQRLKEKFPDLSTGQKKVANYLIEHLNQAAFKTAFQIGRQAAVSETTVIRLSYALGFESFSEMQAVIQEELLRENQAAIGEQTIMPIGSSDPFKRVILNEIQILKQLINRRNVQEIWKAVDALIKADQVLIAGHMLSHAAAYWFSYMLGSIRDHVNLCSPTGDFIEKLSNLTKDSVVVVFSFSRYSTQTIKLAEYVAENGICLITVTDRMLSPVGRISDIVLTTEENVQTGSNSIASVISLVDLIIEGIHEKDQERIRAHQQKLEEMYSNFNVFSE</sequence>
<dbReference type="EMBL" id="JAGYPE020000014">
    <property type="protein sequence ID" value="MCH6265916.1"/>
    <property type="molecule type" value="Genomic_DNA"/>
</dbReference>
<feature type="domain" description="SIS" evidence="5">
    <location>
        <begin position="125"/>
        <end position="261"/>
    </location>
</feature>
<dbReference type="SUPFAM" id="SSF53697">
    <property type="entry name" value="SIS domain"/>
    <property type="match status" value="1"/>
</dbReference>
<dbReference type="InterPro" id="IPR001347">
    <property type="entry name" value="SIS_dom"/>
</dbReference>
<dbReference type="CDD" id="cd05013">
    <property type="entry name" value="SIS_RpiR"/>
    <property type="match status" value="1"/>
</dbReference>
<dbReference type="GO" id="GO:0003677">
    <property type="term" value="F:DNA binding"/>
    <property type="evidence" value="ECO:0007669"/>
    <property type="project" value="UniProtKB-KW"/>
</dbReference>
<dbReference type="Proteomes" id="UP000677265">
    <property type="component" value="Unassembled WGS sequence"/>
</dbReference>
<dbReference type="Gene3D" id="1.10.10.10">
    <property type="entry name" value="Winged helix-like DNA-binding domain superfamily/Winged helix DNA-binding domain"/>
    <property type="match status" value="1"/>
</dbReference>
<protein>
    <submittedName>
        <fullName evidence="6">MurR/RpiR family transcriptional regulator</fullName>
    </submittedName>
</protein>
<dbReference type="InterPro" id="IPR035472">
    <property type="entry name" value="RpiR-like_SIS"/>
</dbReference>
<dbReference type="PROSITE" id="PS51071">
    <property type="entry name" value="HTH_RPIR"/>
    <property type="match status" value="1"/>
</dbReference>
<dbReference type="Pfam" id="PF01380">
    <property type="entry name" value="SIS"/>
    <property type="match status" value="1"/>
</dbReference>
<evidence type="ECO:0000256" key="1">
    <source>
        <dbReference type="ARBA" id="ARBA00023015"/>
    </source>
</evidence>
<keyword evidence="3" id="KW-0804">Transcription</keyword>
<dbReference type="InterPro" id="IPR009057">
    <property type="entry name" value="Homeodomain-like_sf"/>
</dbReference>
<comment type="caution">
    <text evidence="6">The sequence shown here is derived from an EMBL/GenBank/DDBJ whole genome shotgun (WGS) entry which is preliminary data.</text>
</comment>
<dbReference type="GO" id="GO:0097367">
    <property type="term" value="F:carbohydrate derivative binding"/>
    <property type="evidence" value="ECO:0007669"/>
    <property type="project" value="InterPro"/>
</dbReference>
<organism evidence="6">
    <name type="scientific">Neobacillus citreus</name>
    <dbReference type="NCBI Taxonomy" id="2833578"/>
    <lineage>
        <taxon>Bacteria</taxon>
        <taxon>Bacillati</taxon>
        <taxon>Bacillota</taxon>
        <taxon>Bacilli</taxon>
        <taxon>Bacillales</taxon>
        <taxon>Bacillaceae</taxon>
        <taxon>Neobacillus</taxon>
    </lineage>
</organism>
<evidence type="ECO:0000313" key="8">
    <source>
        <dbReference type="Proteomes" id="UP000677265"/>
    </source>
</evidence>
<feature type="domain" description="HTH rpiR-type" evidence="4">
    <location>
        <begin position="4"/>
        <end position="80"/>
    </location>
</feature>
<dbReference type="PANTHER" id="PTHR30514">
    <property type="entry name" value="GLUCOKINASE"/>
    <property type="match status" value="1"/>
</dbReference>
<gene>
    <name evidence="7" type="ORF">KHB02_010315</name>
    <name evidence="6" type="ORF">KHB02_07880</name>
</gene>
<dbReference type="InterPro" id="IPR000281">
    <property type="entry name" value="HTH_RpiR"/>
</dbReference>
<dbReference type="AlphaFoldDB" id="A0A942SW04"/>
<dbReference type="GO" id="GO:0003700">
    <property type="term" value="F:DNA-binding transcription factor activity"/>
    <property type="evidence" value="ECO:0007669"/>
    <property type="project" value="InterPro"/>
</dbReference>
<dbReference type="RefSeq" id="WP_213141173.1">
    <property type="nucleotide sequence ID" value="NZ_JAGYPE020000014.1"/>
</dbReference>
<dbReference type="SUPFAM" id="SSF46689">
    <property type="entry name" value="Homeodomain-like"/>
    <property type="match status" value="1"/>
</dbReference>
<name>A0A942SW04_9BACI</name>
<dbReference type="GO" id="GO:1901135">
    <property type="term" value="P:carbohydrate derivative metabolic process"/>
    <property type="evidence" value="ECO:0007669"/>
    <property type="project" value="InterPro"/>
</dbReference>
<dbReference type="Pfam" id="PF01418">
    <property type="entry name" value="HTH_6"/>
    <property type="match status" value="1"/>
</dbReference>
<keyword evidence="1" id="KW-0805">Transcription regulation</keyword>
<keyword evidence="2" id="KW-0238">DNA-binding</keyword>
<dbReference type="EMBL" id="JAGYPE010000001">
    <property type="protein sequence ID" value="MBS4181320.1"/>
    <property type="molecule type" value="Genomic_DNA"/>
</dbReference>
<keyword evidence="8" id="KW-1185">Reference proteome</keyword>
<evidence type="ECO:0000259" key="4">
    <source>
        <dbReference type="PROSITE" id="PS51071"/>
    </source>
</evidence>
<dbReference type="InterPro" id="IPR047640">
    <property type="entry name" value="RpiR-like"/>
</dbReference>
<evidence type="ECO:0000313" key="7">
    <source>
        <dbReference type="EMBL" id="MCH6265916.1"/>
    </source>
</evidence>
<dbReference type="InterPro" id="IPR046348">
    <property type="entry name" value="SIS_dom_sf"/>
</dbReference>
<dbReference type="InterPro" id="IPR036388">
    <property type="entry name" value="WH-like_DNA-bd_sf"/>
</dbReference>
<evidence type="ECO:0000256" key="3">
    <source>
        <dbReference type="ARBA" id="ARBA00023163"/>
    </source>
</evidence>
<proteinExistence type="predicted"/>
<dbReference type="Gene3D" id="3.40.50.10490">
    <property type="entry name" value="Glucose-6-phosphate isomerase like protein, domain 1"/>
    <property type="match status" value="1"/>
</dbReference>
<reference evidence="6" key="1">
    <citation type="submission" date="2021-05" db="EMBL/GenBank/DDBJ databases">
        <title>Novel Bacillus species.</title>
        <authorList>
            <person name="Liu G."/>
        </authorList>
    </citation>
    <scope>NUCLEOTIDE SEQUENCE</scope>
    <source>
        <strain evidence="6 8">FJAT-50051</strain>
    </source>
</reference>
<accession>A0A942SW04</accession>
<evidence type="ECO:0000313" key="6">
    <source>
        <dbReference type="EMBL" id="MBS4181320.1"/>
    </source>
</evidence>
<dbReference type="PROSITE" id="PS51464">
    <property type="entry name" value="SIS"/>
    <property type="match status" value="1"/>
</dbReference>
<evidence type="ECO:0000256" key="2">
    <source>
        <dbReference type="ARBA" id="ARBA00023125"/>
    </source>
</evidence>
<dbReference type="PANTHER" id="PTHR30514:SF18">
    <property type="entry name" value="RPIR-FAMILY TRANSCRIPTIONAL REGULATOR"/>
    <property type="match status" value="1"/>
</dbReference>